<reference evidence="4" key="1">
    <citation type="journal article" date="2021" name="Front. Microbiol.">
        <title>Comprehensive Comparative Genomics and Phenotyping of Methylobacterium Species.</title>
        <authorList>
            <person name="Alessa O."/>
            <person name="Ogura Y."/>
            <person name="Fujitani Y."/>
            <person name="Takami H."/>
            <person name="Hayashi T."/>
            <person name="Sahin N."/>
            <person name="Tani A."/>
        </authorList>
    </citation>
    <scope>NUCLEOTIDE SEQUENCE</scope>
    <source>
        <strain evidence="4">NBRC 15689</strain>
    </source>
</reference>
<evidence type="ECO:0000256" key="2">
    <source>
        <dbReference type="ARBA" id="ARBA00022803"/>
    </source>
</evidence>
<sequence>MTAYRDIKDLYLAGQTAEAGRLVEAHRQALGSDGAGCTLAGVVMMALGRPEAAVPWLDAAARHEPASPQVWSNLSAALEGCGLLAEARASLARAVSLEEAEEPGWLGYARTALRLGGLSDALGYLTRALHRDSEDLDALALLGLVLHRLGRWEDALAAYDQVVTLRADDAETWLNRGVLLHEAGRVEAALASYDAALALDAQRADAWSNRAKALCDLHRLEEAVAAFTQALALRPGDPVLLVDRGMCRLLAGDYAAGFADYEARLQGAEPPRPSGCPTWQGEDLSGKRLLVSAEQGFGDTFQFVRFLPALAARGARVTFQVPVTLHPLLAPLAEHCTLVGEGEGEGPYDYHVSLLSLPHRLGLEAGSLGAAPYLRVGVEGIARWAGVIGERGFRVGIAWQGNPQFRHDSRRSIPLAHFLTLAGLPGVRLISLQRGPGLDQLKAVPASLVERLPEPLDAEGAFLDTAAVLMSLDLVVTSDSAIAHLAGALGRPVWLALSHVPDWRWLLTGEDCPWYPSLRLFRQERPGDWASVFAAIHAALARRAAGIVSGPVSLPMVPCSLGELIDKISILQIKSERIHDPDKLRYVRDELKLLTATPAFETASTETRAVLELLRDVNGALWQVEDELRSREAEGRFDADFVEAARSVYRLNDRRAALKRRIDVAAGSLLREQKSYALPDPATLRSV</sequence>
<dbReference type="InterPro" id="IPR011990">
    <property type="entry name" value="TPR-like_helical_dom_sf"/>
</dbReference>
<dbReference type="PROSITE" id="PS50005">
    <property type="entry name" value="TPR"/>
    <property type="match status" value="3"/>
</dbReference>
<evidence type="ECO:0000256" key="3">
    <source>
        <dbReference type="PROSITE-ProRule" id="PRU00339"/>
    </source>
</evidence>
<reference evidence="4" key="2">
    <citation type="submission" date="2021-08" db="EMBL/GenBank/DDBJ databases">
        <authorList>
            <person name="Tani A."/>
            <person name="Ola A."/>
            <person name="Ogura Y."/>
            <person name="Katsura K."/>
            <person name="Hayashi T."/>
        </authorList>
    </citation>
    <scope>NUCLEOTIDE SEQUENCE</scope>
    <source>
        <strain evidence="4">NBRC 15689</strain>
    </source>
</reference>
<dbReference type="InterPro" id="IPR019734">
    <property type="entry name" value="TPR_rpt"/>
</dbReference>
<dbReference type="SUPFAM" id="SSF48452">
    <property type="entry name" value="TPR-like"/>
    <property type="match status" value="1"/>
</dbReference>
<keyword evidence="5" id="KW-1185">Reference proteome</keyword>
<dbReference type="Pfam" id="PF13181">
    <property type="entry name" value="TPR_8"/>
    <property type="match status" value="1"/>
</dbReference>
<dbReference type="SUPFAM" id="SSF53756">
    <property type="entry name" value="UDP-Glycosyltransferase/glycogen phosphorylase"/>
    <property type="match status" value="1"/>
</dbReference>
<dbReference type="PANTHER" id="PTHR12558">
    <property type="entry name" value="CELL DIVISION CYCLE 16,23,27"/>
    <property type="match status" value="1"/>
</dbReference>
<dbReference type="Pfam" id="PF13432">
    <property type="entry name" value="TPR_16"/>
    <property type="match status" value="2"/>
</dbReference>
<gene>
    <name evidence="4" type="ORF">LKMONMHP_1152</name>
</gene>
<dbReference type="RefSeq" id="WP_238310267.1">
    <property type="nucleotide sequence ID" value="NZ_BPQV01000003.1"/>
</dbReference>
<dbReference type="PANTHER" id="PTHR12558:SF13">
    <property type="entry name" value="CELL DIVISION CYCLE PROTEIN 27 HOMOLOG"/>
    <property type="match status" value="1"/>
</dbReference>
<feature type="repeat" description="TPR" evidence="3">
    <location>
        <begin position="136"/>
        <end position="169"/>
    </location>
</feature>
<feature type="repeat" description="TPR" evidence="3">
    <location>
        <begin position="170"/>
        <end position="203"/>
    </location>
</feature>
<accession>A0ABQ4T7Q2</accession>
<dbReference type="Pfam" id="PF07719">
    <property type="entry name" value="TPR_2"/>
    <property type="match status" value="1"/>
</dbReference>
<dbReference type="Pfam" id="PF19662">
    <property type="entry name" value="DUF6165"/>
    <property type="match status" value="1"/>
</dbReference>
<dbReference type="InterPro" id="IPR013105">
    <property type="entry name" value="TPR_2"/>
</dbReference>
<dbReference type="InterPro" id="IPR046163">
    <property type="entry name" value="DUF6165"/>
</dbReference>
<feature type="repeat" description="TPR" evidence="3">
    <location>
        <begin position="204"/>
        <end position="237"/>
    </location>
</feature>
<evidence type="ECO:0008006" key="6">
    <source>
        <dbReference type="Google" id="ProtNLM"/>
    </source>
</evidence>
<dbReference type="Gene3D" id="3.40.50.2000">
    <property type="entry name" value="Glycogen Phosphorylase B"/>
    <property type="match status" value="1"/>
</dbReference>
<dbReference type="Gene3D" id="1.25.40.10">
    <property type="entry name" value="Tetratricopeptide repeat domain"/>
    <property type="match status" value="3"/>
</dbReference>
<name>A0ABQ4T7Q2_METOR</name>
<evidence type="ECO:0000256" key="1">
    <source>
        <dbReference type="ARBA" id="ARBA00022737"/>
    </source>
</evidence>
<protein>
    <recommendedName>
        <fullName evidence="6">TPR repeat-containing protein</fullName>
    </recommendedName>
</protein>
<dbReference type="Proteomes" id="UP001055156">
    <property type="component" value="Unassembled WGS sequence"/>
</dbReference>
<dbReference type="SMART" id="SM00028">
    <property type="entry name" value="TPR"/>
    <property type="match status" value="6"/>
</dbReference>
<organism evidence="4 5">
    <name type="scientific">Methylobacterium organophilum</name>
    <dbReference type="NCBI Taxonomy" id="410"/>
    <lineage>
        <taxon>Bacteria</taxon>
        <taxon>Pseudomonadati</taxon>
        <taxon>Pseudomonadota</taxon>
        <taxon>Alphaproteobacteria</taxon>
        <taxon>Hyphomicrobiales</taxon>
        <taxon>Methylobacteriaceae</taxon>
        <taxon>Methylobacterium</taxon>
    </lineage>
</organism>
<dbReference type="EMBL" id="BPQV01000003">
    <property type="protein sequence ID" value="GJE26301.1"/>
    <property type="molecule type" value="Genomic_DNA"/>
</dbReference>
<keyword evidence="2 3" id="KW-0802">TPR repeat</keyword>
<evidence type="ECO:0000313" key="5">
    <source>
        <dbReference type="Proteomes" id="UP001055156"/>
    </source>
</evidence>
<proteinExistence type="predicted"/>
<comment type="caution">
    <text evidence="4">The sequence shown here is derived from an EMBL/GenBank/DDBJ whole genome shotgun (WGS) entry which is preliminary data.</text>
</comment>
<keyword evidence="1" id="KW-0677">Repeat</keyword>
<evidence type="ECO:0000313" key="4">
    <source>
        <dbReference type="EMBL" id="GJE26301.1"/>
    </source>
</evidence>